<accession>A0ABU8T3Y7</accession>
<dbReference type="Gene3D" id="3.40.1080.10">
    <property type="entry name" value="Glutaconate Coenzyme A-transferase"/>
    <property type="match status" value="1"/>
</dbReference>
<dbReference type="EMBL" id="JBBJUP010000004">
    <property type="protein sequence ID" value="MEJ8278669.1"/>
    <property type="molecule type" value="Genomic_DNA"/>
</dbReference>
<keyword evidence="3" id="KW-1185">Reference proteome</keyword>
<name>A0ABU8T3Y7_9PSEU</name>
<dbReference type="PANTHER" id="PTHR21432">
    <property type="entry name" value="ACETYL-COA HYDROLASE-RELATED"/>
    <property type="match status" value="1"/>
</dbReference>
<organism evidence="2 3">
    <name type="scientific">Pseudonocardia spirodelae</name>
    <dbReference type="NCBI Taxonomy" id="3133431"/>
    <lineage>
        <taxon>Bacteria</taxon>
        <taxon>Bacillati</taxon>
        <taxon>Actinomycetota</taxon>
        <taxon>Actinomycetes</taxon>
        <taxon>Pseudonocardiales</taxon>
        <taxon>Pseudonocardiaceae</taxon>
        <taxon>Pseudonocardia</taxon>
    </lineage>
</organism>
<comment type="caution">
    <text evidence="2">The sequence shown here is derived from an EMBL/GenBank/DDBJ whole genome shotgun (WGS) entry which is preliminary data.</text>
</comment>
<protein>
    <submittedName>
        <fullName evidence="2">Acetyl-CoA hydrolase/transferase C-terminal domain-containing protein</fullName>
    </submittedName>
</protein>
<keyword evidence="2" id="KW-0378">Hydrolase</keyword>
<dbReference type="SUPFAM" id="SSF100950">
    <property type="entry name" value="NagB/RpiA/CoA transferase-like"/>
    <property type="match status" value="1"/>
</dbReference>
<reference evidence="2 3" key="1">
    <citation type="submission" date="2024-03" db="EMBL/GenBank/DDBJ databases">
        <title>Draft genome sequence of Pseudonocardia sp. DW16-2.</title>
        <authorList>
            <person name="Duangmal K."/>
        </authorList>
    </citation>
    <scope>NUCLEOTIDE SEQUENCE [LARGE SCALE GENOMIC DNA]</scope>
    <source>
        <strain evidence="2 3">DW16-2</strain>
    </source>
</reference>
<proteinExistence type="predicted"/>
<dbReference type="PANTHER" id="PTHR21432:SF20">
    <property type="entry name" value="ACETYL-COA HYDROLASE"/>
    <property type="match status" value="1"/>
</dbReference>
<gene>
    <name evidence="2" type="ORF">WJX68_06980</name>
</gene>
<feature type="domain" description="Acetyl-CoA hydrolase/transferase C-terminal" evidence="1">
    <location>
        <begin position="251"/>
        <end position="387"/>
    </location>
</feature>
<dbReference type="Proteomes" id="UP001364211">
    <property type="component" value="Unassembled WGS sequence"/>
</dbReference>
<evidence type="ECO:0000313" key="3">
    <source>
        <dbReference type="Proteomes" id="UP001364211"/>
    </source>
</evidence>
<sequence>MSGDIEHGLAELVRPGARIALADGCGPPAVLAAPLSRVAARAGGVRLVLGWVPGPAPAIDPDAFADIRTVVGGPGLRALIESGHAHRVPARLSATPALLAGPLRPDLLLATLVRGGDGGLRFGAEVSWMRGLHDAGVPVAGVVSASAPHADAGPPLTGVSVLAEVEGPAGSPFTVRTPEPTAADRAVAAAVAALVPAGARIQFGPGRLAAALVAALEVPVAVDSGLLADPVVDLDARGLLRGTPSSTALYGSPRLYDWADRLGRAGRGTVRPVEHTHDVSRLSTDPGPLVALNTALEIDRDGQVNVEGVAGSAAGMIGGHPDFAAAAARGPGLSVIALASAHRGRPTLVDRLGGPVTTPSHDVDVVVTDRGTADLRGLGRAERRRALDALWAE</sequence>
<dbReference type="GO" id="GO:0016787">
    <property type="term" value="F:hydrolase activity"/>
    <property type="evidence" value="ECO:0007669"/>
    <property type="project" value="UniProtKB-KW"/>
</dbReference>
<dbReference type="InterPro" id="IPR046433">
    <property type="entry name" value="ActCoA_hydro"/>
</dbReference>
<dbReference type="InterPro" id="IPR037171">
    <property type="entry name" value="NagB/RpiA_transferase-like"/>
</dbReference>
<dbReference type="Gene3D" id="3.40.1080.20">
    <property type="entry name" value="Acetyl-CoA hydrolase/transferase C-terminal domain"/>
    <property type="match status" value="1"/>
</dbReference>
<evidence type="ECO:0000313" key="2">
    <source>
        <dbReference type="EMBL" id="MEJ8278669.1"/>
    </source>
</evidence>
<dbReference type="InterPro" id="IPR038460">
    <property type="entry name" value="AcetylCoA_hyd_C_sf"/>
</dbReference>
<dbReference type="InterPro" id="IPR026888">
    <property type="entry name" value="AcetylCoA_hyd_C"/>
</dbReference>
<dbReference type="Gene3D" id="3.30.750.70">
    <property type="entry name" value="4-hydroxybutyrate coenzyme like domains"/>
    <property type="match status" value="1"/>
</dbReference>
<evidence type="ECO:0000259" key="1">
    <source>
        <dbReference type="Pfam" id="PF13336"/>
    </source>
</evidence>
<dbReference type="RefSeq" id="WP_340287174.1">
    <property type="nucleotide sequence ID" value="NZ_JBBJUP010000004.1"/>
</dbReference>
<dbReference type="Pfam" id="PF13336">
    <property type="entry name" value="AcetylCoA_hyd_C"/>
    <property type="match status" value="1"/>
</dbReference>